<dbReference type="InterPro" id="IPR011009">
    <property type="entry name" value="Kinase-like_dom_sf"/>
</dbReference>
<name>A0A542EVJ5_9ACTN</name>
<dbReference type="Pfam" id="PF01636">
    <property type="entry name" value="APH"/>
    <property type="match status" value="1"/>
</dbReference>
<keyword evidence="3" id="KW-1185">Reference proteome</keyword>
<evidence type="ECO:0000259" key="1">
    <source>
        <dbReference type="Pfam" id="PF01636"/>
    </source>
</evidence>
<keyword evidence="2" id="KW-0808">Transferase</keyword>
<evidence type="ECO:0000313" key="2">
    <source>
        <dbReference type="EMBL" id="TQJ19380.1"/>
    </source>
</evidence>
<feature type="domain" description="Aminoglycoside phosphotransferase" evidence="1">
    <location>
        <begin position="29"/>
        <end position="224"/>
    </location>
</feature>
<sequence length="270" mass="29581">MREDLLAWAATTVGPILEVHPLHDNQGPWRLITRNTSAVLRAPTLRVGPAMIATGATALQLAERHHLPAPRLLNVDLSGSHAGVSASLETDVPGTTTWPAATPETLQAAADALTRVHSIAMDPQEHLPFRPRPIAVDDFARDRRTGRMPTTPLLREADDLIRAHGRPAEPTVFLHGDVWPGNLLWSHNRLAALIDWKTAGLGAPGVDLSELRKQVAITFGPQALTNWPQDFPHTAYWDAVAALNTTTTLYSPQATTRRDTFLRDALNHLR</sequence>
<proteinExistence type="predicted"/>
<dbReference type="InterPro" id="IPR002575">
    <property type="entry name" value="Aminoglycoside_PTrfase"/>
</dbReference>
<comment type="caution">
    <text evidence="2">The sequence shown here is derived from an EMBL/GenBank/DDBJ whole genome shotgun (WGS) entry which is preliminary data.</text>
</comment>
<dbReference type="GO" id="GO:0016740">
    <property type="term" value="F:transferase activity"/>
    <property type="evidence" value="ECO:0007669"/>
    <property type="project" value="UniProtKB-KW"/>
</dbReference>
<dbReference type="OrthoDB" id="3816435at2"/>
<protein>
    <submittedName>
        <fullName evidence="2">Phosphotransferase family enzyme</fullName>
    </submittedName>
</protein>
<evidence type="ECO:0000313" key="3">
    <source>
        <dbReference type="Proteomes" id="UP000316298"/>
    </source>
</evidence>
<dbReference type="SUPFAM" id="SSF56112">
    <property type="entry name" value="Protein kinase-like (PK-like)"/>
    <property type="match status" value="1"/>
</dbReference>
<accession>A0A542EVJ5</accession>
<dbReference type="Gene3D" id="3.90.1200.10">
    <property type="match status" value="1"/>
</dbReference>
<dbReference type="RefSeq" id="WP_141857329.1">
    <property type="nucleotide sequence ID" value="NZ_BAAAKA010000004.1"/>
</dbReference>
<gene>
    <name evidence="2" type="ORF">FB475_3545</name>
</gene>
<dbReference type="EMBL" id="VFMM01000001">
    <property type="protein sequence ID" value="TQJ19380.1"/>
    <property type="molecule type" value="Genomic_DNA"/>
</dbReference>
<dbReference type="InterPro" id="IPR051678">
    <property type="entry name" value="AGP_Transferase"/>
</dbReference>
<reference evidence="2 3" key="1">
    <citation type="submission" date="2019-06" db="EMBL/GenBank/DDBJ databases">
        <title>Sequencing the genomes of 1000 actinobacteria strains.</title>
        <authorList>
            <person name="Klenk H.-P."/>
        </authorList>
    </citation>
    <scope>NUCLEOTIDE SEQUENCE [LARGE SCALE GENOMIC DNA]</scope>
    <source>
        <strain evidence="2 3">DSM 17305</strain>
    </source>
</reference>
<dbReference type="AlphaFoldDB" id="A0A542EVJ5"/>
<organism evidence="2 3">
    <name type="scientific">Kribbella jejuensis</name>
    <dbReference type="NCBI Taxonomy" id="236068"/>
    <lineage>
        <taxon>Bacteria</taxon>
        <taxon>Bacillati</taxon>
        <taxon>Actinomycetota</taxon>
        <taxon>Actinomycetes</taxon>
        <taxon>Propionibacteriales</taxon>
        <taxon>Kribbellaceae</taxon>
        <taxon>Kribbella</taxon>
    </lineage>
</organism>
<dbReference type="PANTHER" id="PTHR21310">
    <property type="entry name" value="AMINOGLYCOSIDE PHOSPHOTRANSFERASE-RELATED-RELATED"/>
    <property type="match status" value="1"/>
</dbReference>
<dbReference type="Proteomes" id="UP000316298">
    <property type="component" value="Unassembled WGS sequence"/>
</dbReference>